<sequence length="54" mass="6062">MALALMDQYGLTSIFDAYNAATCLLYDKDRKMISTDSAYDKVIGLSRIDPRNLV</sequence>
<dbReference type="EMBL" id="CP002529">
    <property type="protein sequence ID" value="ADY02351.1"/>
    <property type="molecule type" value="Genomic_DNA"/>
</dbReference>
<dbReference type="KEGG" id="vmo:VMUT_2154"/>
<name>F0QX62_VULM7</name>
<dbReference type="HOGENOM" id="CLU_3039272_0_0_2"/>
<gene>
    <name evidence="1" type="ordered locus">VMUT_2154</name>
</gene>
<proteinExistence type="predicted"/>
<evidence type="ECO:0008006" key="3">
    <source>
        <dbReference type="Google" id="ProtNLM"/>
    </source>
</evidence>
<dbReference type="Proteomes" id="UP000007485">
    <property type="component" value="Chromosome"/>
</dbReference>
<evidence type="ECO:0000313" key="1">
    <source>
        <dbReference type="EMBL" id="ADY02351.1"/>
    </source>
</evidence>
<keyword evidence="2" id="KW-1185">Reference proteome</keyword>
<reference evidence="1 2" key="1">
    <citation type="journal article" date="2011" name="J. Bacteriol.">
        <title>Complete genome sequence of 'Vulcanisaeta moutnovskia' strain 768-28, a novel member of the hyperthermophilic crenarchaeal genus vulcanisaeta.</title>
        <authorList>
            <person name="Gumerov V.M."/>
            <person name="Mardanov A.V."/>
            <person name="Beletsky A.V."/>
            <person name="Prokofeva M.I."/>
            <person name="Bonch-Osmolovskaya E.A."/>
            <person name="Ravin N.V."/>
            <person name="Skryabin K.G."/>
        </authorList>
    </citation>
    <scope>NUCLEOTIDE SEQUENCE [LARGE SCALE GENOMIC DNA]</scope>
    <source>
        <strain evidence="1 2">768-28</strain>
    </source>
</reference>
<dbReference type="eggNOG" id="arCOG07589">
    <property type="taxonomic scope" value="Archaea"/>
</dbReference>
<accession>F0QX62</accession>
<organism evidence="1 2">
    <name type="scientific">Vulcanisaeta moutnovskia (strain 768-28)</name>
    <dbReference type="NCBI Taxonomy" id="985053"/>
    <lineage>
        <taxon>Archaea</taxon>
        <taxon>Thermoproteota</taxon>
        <taxon>Thermoprotei</taxon>
        <taxon>Thermoproteales</taxon>
        <taxon>Thermoproteaceae</taxon>
        <taxon>Vulcanisaeta</taxon>
    </lineage>
</organism>
<dbReference type="AlphaFoldDB" id="F0QX62"/>
<protein>
    <recommendedName>
        <fullName evidence="3">PilT protein domain protein</fullName>
    </recommendedName>
</protein>
<dbReference type="STRING" id="985053.VMUT_2154"/>
<evidence type="ECO:0000313" key="2">
    <source>
        <dbReference type="Proteomes" id="UP000007485"/>
    </source>
</evidence>